<name>A0ABU6NYJ5_9BACI</name>
<dbReference type="InterPro" id="IPR036909">
    <property type="entry name" value="Cyt_c-like_dom_sf"/>
</dbReference>
<dbReference type="NCBIfam" id="NF045773">
    <property type="entry name" value="cytochro_C550"/>
    <property type="match status" value="1"/>
</dbReference>
<dbReference type="InterPro" id="IPR054780">
    <property type="entry name" value="Cytochro_C550_firm"/>
</dbReference>
<dbReference type="InterPro" id="IPR012218">
    <property type="entry name" value="Cyt_c_BACSU-c550-type"/>
</dbReference>
<sequence>MSSRNPLIPFAIIAVLGIILMFVFSFKGIGDHKNLASGGEGEEKTADVANASPEEIYQQSCISCHGQNYEGGVGPQLTGIGEKVSLDEIKDTLKNGRGTMPPGLVPDEKIDEMADWVSKLK</sequence>
<keyword evidence="3 6" id="KW-0479">Metal-binding</keyword>
<comment type="caution">
    <text evidence="9">The sequence shown here is derived from an EMBL/GenBank/DDBJ whole genome shotgun (WGS) entry which is preliminary data.</text>
</comment>
<dbReference type="SUPFAM" id="SSF46626">
    <property type="entry name" value="Cytochrome c"/>
    <property type="match status" value="1"/>
</dbReference>
<dbReference type="InterPro" id="IPR009056">
    <property type="entry name" value="Cyt_c-like_dom"/>
</dbReference>
<evidence type="ECO:0000256" key="1">
    <source>
        <dbReference type="ARBA" id="ARBA00022448"/>
    </source>
</evidence>
<feature type="transmembrane region" description="Helical" evidence="7">
    <location>
        <begin position="6"/>
        <end position="26"/>
    </location>
</feature>
<evidence type="ECO:0000256" key="4">
    <source>
        <dbReference type="ARBA" id="ARBA00022982"/>
    </source>
</evidence>
<dbReference type="RefSeq" id="WP_066225202.1">
    <property type="nucleotide sequence ID" value="NZ_JARTFQ010000007.1"/>
</dbReference>
<reference evidence="9 10" key="1">
    <citation type="submission" date="2023-03" db="EMBL/GenBank/DDBJ databases">
        <title>Bacillus Genome Sequencing.</title>
        <authorList>
            <person name="Dunlap C."/>
        </authorList>
    </citation>
    <scope>NUCLEOTIDE SEQUENCE [LARGE SCALE GENOMIC DNA]</scope>
    <source>
        <strain evidence="9 10">NRS-1717</strain>
    </source>
</reference>
<dbReference type="PANTHER" id="PTHR37823">
    <property type="entry name" value="CYTOCHROME C-553-LIKE"/>
    <property type="match status" value="1"/>
</dbReference>
<keyword evidence="7" id="KW-1133">Transmembrane helix</keyword>
<keyword evidence="4" id="KW-0249">Electron transport</keyword>
<keyword evidence="1" id="KW-0813">Transport</keyword>
<proteinExistence type="predicted"/>
<evidence type="ECO:0000259" key="8">
    <source>
        <dbReference type="PROSITE" id="PS51007"/>
    </source>
</evidence>
<dbReference type="Proteomes" id="UP001342826">
    <property type="component" value="Unassembled WGS sequence"/>
</dbReference>
<evidence type="ECO:0000256" key="2">
    <source>
        <dbReference type="ARBA" id="ARBA00022617"/>
    </source>
</evidence>
<keyword evidence="10" id="KW-1185">Reference proteome</keyword>
<keyword evidence="7" id="KW-0472">Membrane</keyword>
<evidence type="ECO:0000256" key="7">
    <source>
        <dbReference type="SAM" id="Phobius"/>
    </source>
</evidence>
<evidence type="ECO:0000313" key="10">
    <source>
        <dbReference type="Proteomes" id="UP001342826"/>
    </source>
</evidence>
<keyword evidence="5 6" id="KW-0408">Iron</keyword>
<dbReference type="Gene3D" id="1.10.760.10">
    <property type="entry name" value="Cytochrome c-like domain"/>
    <property type="match status" value="1"/>
</dbReference>
<gene>
    <name evidence="9" type="ORF">P9271_06400</name>
</gene>
<dbReference type="InterPro" id="IPR051811">
    <property type="entry name" value="Cytochrome_c550/c551-like"/>
</dbReference>
<dbReference type="PIRSF" id="PIRSF000025">
    <property type="entry name" value="Cytc_Bsub_c550"/>
    <property type="match status" value="1"/>
</dbReference>
<dbReference type="Pfam" id="PF13442">
    <property type="entry name" value="Cytochrome_CBB3"/>
    <property type="match status" value="1"/>
</dbReference>
<evidence type="ECO:0000313" key="9">
    <source>
        <dbReference type="EMBL" id="MED4400961.1"/>
    </source>
</evidence>
<keyword evidence="7" id="KW-0812">Transmembrane</keyword>
<dbReference type="PROSITE" id="PS51007">
    <property type="entry name" value="CYTC"/>
    <property type="match status" value="1"/>
</dbReference>
<organism evidence="9 10">
    <name type="scientific">Metabacillus fastidiosus</name>
    <dbReference type="NCBI Taxonomy" id="1458"/>
    <lineage>
        <taxon>Bacteria</taxon>
        <taxon>Bacillati</taxon>
        <taxon>Bacillota</taxon>
        <taxon>Bacilli</taxon>
        <taxon>Bacillales</taxon>
        <taxon>Bacillaceae</taxon>
        <taxon>Metabacillus</taxon>
    </lineage>
</organism>
<evidence type="ECO:0000256" key="6">
    <source>
        <dbReference type="PROSITE-ProRule" id="PRU00433"/>
    </source>
</evidence>
<dbReference type="GeneID" id="301139542"/>
<evidence type="ECO:0000256" key="3">
    <source>
        <dbReference type="ARBA" id="ARBA00022723"/>
    </source>
</evidence>
<dbReference type="EMBL" id="JARTFS010000005">
    <property type="protein sequence ID" value="MED4400961.1"/>
    <property type="molecule type" value="Genomic_DNA"/>
</dbReference>
<feature type="domain" description="Cytochrome c" evidence="8">
    <location>
        <begin position="48"/>
        <end position="121"/>
    </location>
</feature>
<dbReference type="PANTHER" id="PTHR37823:SF2">
    <property type="entry name" value="CYTOCHROME C-550"/>
    <property type="match status" value="1"/>
</dbReference>
<protein>
    <submittedName>
        <fullName evidence="9">Cytochrome c</fullName>
    </submittedName>
</protein>
<keyword evidence="2 6" id="KW-0349">Heme</keyword>
<evidence type="ECO:0000256" key="5">
    <source>
        <dbReference type="ARBA" id="ARBA00023004"/>
    </source>
</evidence>
<accession>A0ABU6NYJ5</accession>